<feature type="transmembrane region" description="Helical" evidence="2">
    <location>
        <begin position="18"/>
        <end position="38"/>
    </location>
</feature>
<organism evidence="3 4">
    <name type="scientific">Rattus norvegicus</name>
    <name type="common">Rat</name>
    <dbReference type="NCBI Taxonomy" id="10116"/>
    <lineage>
        <taxon>Eukaryota</taxon>
        <taxon>Metazoa</taxon>
        <taxon>Chordata</taxon>
        <taxon>Craniata</taxon>
        <taxon>Vertebrata</taxon>
        <taxon>Euteleostomi</taxon>
        <taxon>Mammalia</taxon>
        <taxon>Eutheria</taxon>
        <taxon>Euarchontoglires</taxon>
        <taxon>Glires</taxon>
        <taxon>Rodentia</taxon>
        <taxon>Myomorpha</taxon>
        <taxon>Muroidea</taxon>
        <taxon>Muridae</taxon>
        <taxon>Murinae</taxon>
        <taxon>Rattus</taxon>
    </lineage>
</organism>
<evidence type="ECO:0000313" key="4">
    <source>
        <dbReference type="Proteomes" id="UP000234681"/>
    </source>
</evidence>
<dbReference type="AlphaFoldDB" id="A6JU07"/>
<keyword evidence="2" id="KW-0472">Membrane</keyword>
<accession>A6JU07</accession>
<reference evidence="3 4" key="1">
    <citation type="submission" date="2005-09" db="EMBL/GenBank/DDBJ databases">
        <authorList>
            <person name="Mural R.J."/>
            <person name="Li P.W."/>
            <person name="Adams M.D."/>
            <person name="Amanatides P.G."/>
            <person name="Baden-Tillson H."/>
            <person name="Barnstead M."/>
            <person name="Chin S.H."/>
            <person name="Dew I."/>
            <person name="Evans C.A."/>
            <person name="Ferriera S."/>
            <person name="Flanigan M."/>
            <person name="Fosler C."/>
            <person name="Glodek A."/>
            <person name="Gu Z."/>
            <person name="Holt R.A."/>
            <person name="Jennings D."/>
            <person name="Kraft C.L."/>
            <person name="Lu F."/>
            <person name="Nguyen T."/>
            <person name="Nusskern D.R."/>
            <person name="Pfannkoch C.M."/>
            <person name="Sitter C."/>
            <person name="Sutton G.G."/>
            <person name="Venter J.C."/>
            <person name="Wang Z."/>
            <person name="Woodage T."/>
            <person name="Zheng X.H."/>
            <person name="Zhong F."/>
        </authorList>
    </citation>
    <scope>NUCLEOTIDE SEQUENCE [LARGE SCALE GENOMIC DNA]</scope>
    <source>
        <strain>BN</strain>
        <strain evidence="4">Sprague-Dawley</strain>
    </source>
</reference>
<evidence type="ECO:0000313" key="3">
    <source>
        <dbReference type="EMBL" id="EDL93290.1"/>
    </source>
</evidence>
<feature type="region of interest" description="Disordered" evidence="1">
    <location>
        <begin position="68"/>
        <end position="90"/>
    </location>
</feature>
<keyword evidence="2" id="KW-0812">Transmembrane</keyword>
<gene>
    <name evidence="3" type="ORF">rCG_45901</name>
</gene>
<keyword evidence="2" id="KW-1133">Transmembrane helix</keyword>
<name>A6JU07_RAT</name>
<evidence type="ECO:0000256" key="1">
    <source>
        <dbReference type="SAM" id="MobiDB-lite"/>
    </source>
</evidence>
<evidence type="ECO:0000256" key="2">
    <source>
        <dbReference type="SAM" id="Phobius"/>
    </source>
</evidence>
<proteinExistence type="predicted"/>
<dbReference type="EMBL" id="CH474001">
    <property type="protein sequence ID" value="EDL93290.1"/>
    <property type="molecule type" value="Genomic_DNA"/>
</dbReference>
<protein>
    <submittedName>
        <fullName evidence="3">RCG45901</fullName>
    </submittedName>
</protein>
<sequence>MSVCEIVNVSLSRYKNKGLVWCVCMCDVCMYVCIYVYMCGMYVRGVCVCNQSTSGQGQDHCGYQSLSSSTGLMKPRGPSVAGESTEDCHS</sequence>
<dbReference type="Proteomes" id="UP000234681">
    <property type="component" value="Chromosome 3"/>
</dbReference>